<dbReference type="Pfam" id="PF10005">
    <property type="entry name" value="Zn_ribbon_DZR_6"/>
    <property type="match status" value="1"/>
</dbReference>
<keyword evidence="3" id="KW-1185">Reference proteome</keyword>
<dbReference type="Pfam" id="PF15887">
    <property type="entry name" value="Peptidase_Mx"/>
    <property type="match status" value="1"/>
</dbReference>
<dbReference type="KEGG" id="haei:MUN82_04240"/>
<proteinExistence type="predicted"/>
<evidence type="ECO:0000313" key="3">
    <source>
        <dbReference type="Proteomes" id="UP000829925"/>
    </source>
</evidence>
<dbReference type="PIRSF" id="PIRSF012641">
    <property type="entry name" value="UCP012641"/>
    <property type="match status" value="1"/>
</dbReference>
<reference evidence="2 3" key="1">
    <citation type="submission" date="2022-04" db="EMBL/GenBank/DDBJ databases">
        <title>Hymenobacter sp. isolated from the air.</title>
        <authorList>
            <person name="Won M."/>
            <person name="Lee C.-M."/>
            <person name="Woen H.-Y."/>
            <person name="Kwon S.-W."/>
        </authorList>
    </citation>
    <scope>NUCLEOTIDE SEQUENCE [LARGE SCALE GENOMIC DNA]</scope>
    <source>
        <strain evidence="3">5413 J-13</strain>
    </source>
</reference>
<evidence type="ECO:0000259" key="1">
    <source>
        <dbReference type="Pfam" id="PF10005"/>
    </source>
</evidence>
<gene>
    <name evidence="2" type="ORF">MUN82_04240</name>
</gene>
<protein>
    <submittedName>
        <fullName evidence="2">Putative zinc-binding peptidase</fullName>
    </submittedName>
</protein>
<sequence length="354" mass="41295">MRLFHCTHCGHLLYFENNRCEKCGYALGFDAGQLQLFPLVEQQPGIFELYDQPTHGTFRYCANHAHDVCNWLVPTTSDNIFCQACDLNHTIPNLSKPEYLTRWRNIEVAKHRLVYTLLRLGLRVVSKRVEPETGLQFDFKADENPDSQQGEKVMTGHANGLITLNIAEADDVEREMARQSMGELYRTMLGHFRHEVGHYYWDRLIADSPYLPEYRRLFGDERADYGEALQRHYDQGAPTDWPQHYISAYATMHPWEDWAETWAHYLHITDTLQTAHAFGLRINPQEAETEANLRATIQDPYQLPDFKEILQQWLPLTFAMNSLNRSMGQHDPYPFVIVPEVAEKLSFIHRIVKL</sequence>
<dbReference type="RefSeq" id="WP_245095257.1">
    <property type="nucleotide sequence ID" value="NZ_CP095053.1"/>
</dbReference>
<dbReference type="InterPro" id="IPR011201">
    <property type="entry name" value="Zinc-ribbon_6_bact"/>
</dbReference>
<accession>A0A8T9T2V9</accession>
<organism evidence="2 3">
    <name type="scientific">Hymenobacter aerilatus</name>
    <dbReference type="NCBI Taxonomy" id="2932251"/>
    <lineage>
        <taxon>Bacteria</taxon>
        <taxon>Pseudomonadati</taxon>
        <taxon>Bacteroidota</taxon>
        <taxon>Cytophagia</taxon>
        <taxon>Cytophagales</taxon>
        <taxon>Hymenobacteraceae</taxon>
        <taxon>Hymenobacter</taxon>
    </lineage>
</organism>
<dbReference type="Gene3D" id="3.40.390.70">
    <property type="match status" value="1"/>
</dbReference>
<dbReference type="AlphaFoldDB" id="A0A8T9T2V9"/>
<dbReference type="InterPro" id="IPR031321">
    <property type="entry name" value="UCP012641"/>
</dbReference>
<dbReference type="Proteomes" id="UP000829925">
    <property type="component" value="Chromosome"/>
</dbReference>
<name>A0A8T9T2V9_9BACT</name>
<feature type="domain" description="Zinc-ribbon" evidence="1">
    <location>
        <begin position="3"/>
        <end position="95"/>
    </location>
</feature>
<evidence type="ECO:0000313" key="2">
    <source>
        <dbReference type="EMBL" id="UOR06309.1"/>
    </source>
</evidence>
<dbReference type="EMBL" id="CP095053">
    <property type="protein sequence ID" value="UOR06309.1"/>
    <property type="molecule type" value="Genomic_DNA"/>
</dbReference>